<dbReference type="InterPro" id="IPR001347">
    <property type="entry name" value="SIS_dom"/>
</dbReference>
<dbReference type="GO" id="GO:0016853">
    <property type="term" value="F:isomerase activity"/>
    <property type="evidence" value="ECO:0007669"/>
    <property type="project" value="UniProtKB-KW"/>
</dbReference>
<dbReference type="InterPro" id="IPR046342">
    <property type="entry name" value="CBS_dom_sf"/>
</dbReference>
<dbReference type="SUPFAM" id="SSF53697">
    <property type="entry name" value="SIS domain"/>
    <property type="match status" value="1"/>
</dbReference>
<gene>
    <name evidence="8" type="ORF">EV680_12329</name>
</gene>
<keyword evidence="2" id="KW-0677">Repeat</keyword>
<evidence type="ECO:0000313" key="9">
    <source>
        <dbReference type="Proteomes" id="UP000294721"/>
    </source>
</evidence>
<dbReference type="PROSITE" id="PS51464">
    <property type="entry name" value="SIS"/>
    <property type="match status" value="1"/>
</dbReference>
<dbReference type="InterPro" id="IPR004800">
    <property type="entry name" value="KdsD/KpsF-type"/>
</dbReference>
<evidence type="ECO:0000256" key="3">
    <source>
        <dbReference type="ARBA" id="ARBA00023122"/>
    </source>
</evidence>
<dbReference type="InterPro" id="IPR035474">
    <property type="entry name" value="SIS_Kpsf"/>
</dbReference>
<name>A0ABY2C0J3_9NEIS</name>
<dbReference type="PANTHER" id="PTHR42745">
    <property type="match status" value="1"/>
</dbReference>
<organism evidence="8 9">
    <name type="scientific">Uruburuella suis</name>
    <dbReference type="NCBI Taxonomy" id="252130"/>
    <lineage>
        <taxon>Bacteria</taxon>
        <taxon>Pseudomonadati</taxon>
        <taxon>Pseudomonadota</taxon>
        <taxon>Betaproteobacteria</taxon>
        <taxon>Neisseriales</taxon>
        <taxon>Neisseriaceae</taxon>
        <taxon>Uruburuella</taxon>
    </lineage>
</organism>
<dbReference type="Pfam" id="PF01380">
    <property type="entry name" value="SIS"/>
    <property type="match status" value="1"/>
</dbReference>
<dbReference type="Proteomes" id="UP000294721">
    <property type="component" value="Unassembled WGS sequence"/>
</dbReference>
<dbReference type="PROSITE" id="PS51371">
    <property type="entry name" value="CBS"/>
    <property type="match status" value="2"/>
</dbReference>
<dbReference type="CDD" id="cd04604">
    <property type="entry name" value="CBS_pair_SIS_assoc"/>
    <property type="match status" value="1"/>
</dbReference>
<dbReference type="PANTHER" id="PTHR42745:SF1">
    <property type="entry name" value="ARABINOSE 5-PHOSPHATE ISOMERASE KDSD"/>
    <property type="match status" value="1"/>
</dbReference>
<dbReference type="PIRSF" id="PIRSF004692">
    <property type="entry name" value="KdsD_KpsF"/>
    <property type="match status" value="1"/>
</dbReference>
<evidence type="ECO:0000256" key="1">
    <source>
        <dbReference type="ARBA" id="ARBA00008165"/>
    </source>
</evidence>
<evidence type="ECO:0000259" key="7">
    <source>
        <dbReference type="PROSITE" id="PS51464"/>
    </source>
</evidence>
<protein>
    <submittedName>
        <fullName evidence="8">Arabinose-5-phosphate isomerase</fullName>
    </submittedName>
</protein>
<comment type="caution">
    <text evidence="8">The sequence shown here is derived from an EMBL/GenBank/DDBJ whole genome shotgun (WGS) entry which is preliminary data.</text>
</comment>
<accession>A0ABY2C0J3</accession>
<keyword evidence="8" id="KW-0413">Isomerase</keyword>
<reference evidence="8 9" key="1">
    <citation type="submission" date="2019-03" db="EMBL/GenBank/DDBJ databases">
        <title>Genomic Encyclopedia of Type Strains, Phase IV (KMG-IV): sequencing the most valuable type-strain genomes for metagenomic binning, comparative biology and taxonomic classification.</title>
        <authorList>
            <person name="Goeker M."/>
        </authorList>
    </citation>
    <scope>NUCLEOTIDE SEQUENCE [LARGE SCALE GENOMIC DNA]</scope>
    <source>
        <strain evidence="8 9">DSM 17474</strain>
    </source>
</reference>
<proteinExistence type="inferred from homology"/>
<dbReference type="EMBL" id="SLXE01000023">
    <property type="protein sequence ID" value="TCP02734.1"/>
    <property type="molecule type" value="Genomic_DNA"/>
</dbReference>
<comment type="similarity">
    <text evidence="1 4">Belongs to the SIS family. GutQ/KpsF subfamily.</text>
</comment>
<dbReference type="Gene3D" id="3.10.580.10">
    <property type="entry name" value="CBS-domain"/>
    <property type="match status" value="1"/>
</dbReference>
<keyword evidence="9" id="KW-1185">Reference proteome</keyword>
<feature type="domain" description="CBS" evidence="6">
    <location>
        <begin position="274"/>
        <end position="326"/>
    </location>
</feature>
<dbReference type="InterPro" id="IPR046348">
    <property type="entry name" value="SIS_dom_sf"/>
</dbReference>
<dbReference type="NCBIfam" id="TIGR00393">
    <property type="entry name" value="kpsF"/>
    <property type="match status" value="1"/>
</dbReference>
<feature type="domain" description="SIS" evidence="7">
    <location>
        <begin position="38"/>
        <end position="181"/>
    </location>
</feature>
<evidence type="ECO:0000313" key="8">
    <source>
        <dbReference type="EMBL" id="TCP02734.1"/>
    </source>
</evidence>
<dbReference type="Pfam" id="PF00571">
    <property type="entry name" value="CBS"/>
    <property type="match status" value="2"/>
</dbReference>
<dbReference type="CDD" id="cd05014">
    <property type="entry name" value="SIS_Kpsf"/>
    <property type="match status" value="1"/>
</dbReference>
<dbReference type="InterPro" id="IPR050986">
    <property type="entry name" value="GutQ/KpsF_isomerases"/>
</dbReference>
<dbReference type="Gene3D" id="3.40.50.10490">
    <property type="entry name" value="Glucose-6-phosphate isomerase like protein, domain 1"/>
    <property type="match status" value="1"/>
</dbReference>
<dbReference type="SMART" id="SM00116">
    <property type="entry name" value="CBS"/>
    <property type="match status" value="2"/>
</dbReference>
<dbReference type="InterPro" id="IPR000644">
    <property type="entry name" value="CBS_dom"/>
</dbReference>
<evidence type="ECO:0000256" key="2">
    <source>
        <dbReference type="ARBA" id="ARBA00022737"/>
    </source>
</evidence>
<evidence type="ECO:0000256" key="4">
    <source>
        <dbReference type="PIRNR" id="PIRNR004692"/>
    </source>
</evidence>
<evidence type="ECO:0000259" key="6">
    <source>
        <dbReference type="PROSITE" id="PS51371"/>
    </source>
</evidence>
<evidence type="ECO:0000256" key="5">
    <source>
        <dbReference type="PROSITE-ProRule" id="PRU00703"/>
    </source>
</evidence>
<keyword evidence="3 5" id="KW-0129">CBS domain</keyword>
<sequence length="326" mass="34744">MGNTMQNQYTEWARQVLSTEAEALQEVSRGLDEAFVQAVEAILHCHGRVVVMGIGKSGHIGRKIAATMASTGTPAFFVHPAEAAHGDLGMIVDGDVVVALSNSGESDEVTSILPALKRKNVQLVCITGRPHSTMARYADIHITCTVSHEACPLGLAPTSSTTAMLALGDALAVVLLQAREFTLADFALSHPAGSLGKRLLIRVKDLMHSGDELPAVVEGTLLKDGIVRMSETGLGMLAIVNKQGCIKGIFTDGDLRRLFQGRDDFTGLLVEEVMHPGPQTISPDKLATEALKQMQQSRVSGLLAADENGRLVGALNMHDLLKARII</sequence>
<feature type="domain" description="CBS" evidence="6">
    <location>
        <begin position="207"/>
        <end position="265"/>
    </location>
</feature>